<evidence type="ECO:0000313" key="1">
    <source>
        <dbReference type="EMBL" id="MDQ0254154.1"/>
    </source>
</evidence>
<comment type="caution">
    <text evidence="1">The sequence shown here is derived from an EMBL/GenBank/DDBJ whole genome shotgun (WGS) entry which is preliminary data.</text>
</comment>
<sequence length="61" mass="7416">MNKTIQHSYLLKTGETVIFKTNMLPKEIQSLPVFSNQYEFYKYFRDRGYWIEIDLIIKKGH</sequence>
<dbReference type="Proteomes" id="UP001230005">
    <property type="component" value="Unassembled WGS sequence"/>
</dbReference>
<proteinExistence type="predicted"/>
<reference evidence="1 2" key="1">
    <citation type="submission" date="2023-07" db="EMBL/GenBank/DDBJ databases">
        <title>Genomic Encyclopedia of Type Strains, Phase IV (KMG-IV): sequencing the most valuable type-strain genomes for metagenomic binning, comparative biology and taxonomic classification.</title>
        <authorList>
            <person name="Goeker M."/>
        </authorList>
    </citation>
    <scope>NUCLEOTIDE SEQUENCE [LARGE SCALE GENOMIC DNA]</scope>
    <source>
        <strain evidence="1 2">DSM 9768</strain>
    </source>
</reference>
<protein>
    <submittedName>
        <fullName evidence="1">tRNA splicing endonuclease</fullName>
    </submittedName>
</protein>
<dbReference type="GO" id="GO:0004519">
    <property type="term" value="F:endonuclease activity"/>
    <property type="evidence" value="ECO:0007669"/>
    <property type="project" value="UniProtKB-KW"/>
</dbReference>
<keyword evidence="1" id="KW-0255">Endonuclease</keyword>
<dbReference type="EMBL" id="JAUSUG010000004">
    <property type="protein sequence ID" value="MDQ0254154.1"/>
    <property type="molecule type" value="Genomic_DNA"/>
</dbReference>
<accession>A0ABT9ZTH7</accession>
<organism evidence="1 2">
    <name type="scientific">Evansella vedderi</name>
    <dbReference type="NCBI Taxonomy" id="38282"/>
    <lineage>
        <taxon>Bacteria</taxon>
        <taxon>Bacillati</taxon>
        <taxon>Bacillota</taxon>
        <taxon>Bacilli</taxon>
        <taxon>Bacillales</taxon>
        <taxon>Bacillaceae</taxon>
        <taxon>Evansella</taxon>
    </lineage>
</organism>
<keyword evidence="1" id="KW-0378">Hydrolase</keyword>
<name>A0ABT9ZTH7_9BACI</name>
<gene>
    <name evidence="1" type="ORF">J2S74_001527</name>
</gene>
<keyword evidence="1" id="KW-0540">Nuclease</keyword>
<keyword evidence="2" id="KW-1185">Reference proteome</keyword>
<evidence type="ECO:0000313" key="2">
    <source>
        <dbReference type="Proteomes" id="UP001230005"/>
    </source>
</evidence>